<proteinExistence type="predicted"/>
<keyword evidence="7" id="KW-1185">Reference proteome</keyword>
<dbReference type="HOGENOM" id="CLU_036934_2_0_1"/>
<dbReference type="SUPFAM" id="SSF57959">
    <property type="entry name" value="Leucine zipper domain"/>
    <property type="match status" value="1"/>
</dbReference>
<keyword evidence="2" id="KW-0539">Nucleus</keyword>
<comment type="subcellular location">
    <subcellularLocation>
        <location evidence="1">Nucleus</location>
    </subcellularLocation>
</comment>
<dbReference type="PROSITE" id="PS50217">
    <property type="entry name" value="BZIP"/>
    <property type="match status" value="1"/>
</dbReference>
<dbReference type="Gene3D" id="1.20.5.170">
    <property type="match status" value="1"/>
</dbReference>
<gene>
    <name evidence="6" type="ORF">PV06_03878</name>
</gene>
<dbReference type="PANTHER" id="PTHR40621:SF6">
    <property type="entry name" value="AP-1-LIKE TRANSCRIPTION FACTOR YAP1-RELATED"/>
    <property type="match status" value="1"/>
</dbReference>
<evidence type="ECO:0000256" key="4">
    <source>
        <dbReference type="SAM" id="MobiDB-lite"/>
    </source>
</evidence>
<dbReference type="RefSeq" id="XP_016265707.1">
    <property type="nucleotide sequence ID" value="XM_016404702.1"/>
</dbReference>
<dbReference type="SMART" id="SM00338">
    <property type="entry name" value="BRLZ"/>
    <property type="match status" value="1"/>
</dbReference>
<evidence type="ECO:0000256" key="3">
    <source>
        <dbReference type="SAM" id="Coils"/>
    </source>
</evidence>
<dbReference type="InterPro" id="IPR004827">
    <property type="entry name" value="bZIP"/>
</dbReference>
<dbReference type="GO" id="GO:0001228">
    <property type="term" value="F:DNA-binding transcription activator activity, RNA polymerase II-specific"/>
    <property type="evidence" value="ECO:0007669"/>
    <property type="project" value="TreeGrafter"/>
</dbReference>
<feature type="compositionally biased region" description="Polar residues" evidence="4">
    <location>
        <begin position="120"/>
        <end position="134"/>
    </location>
</feature>
<dbReference type="CDD" id="cd14688">
    <property type="entry name" value="bZIP_YAP"/>
    <property type="match status" value="1"/>
</dbReference>
<dbReference type="Proteomes" id="UP000053342">
    <property type="component" value="Unassembled WGS sequence"/>
</dbReference>
<dbReference type="STRING" id="215243.A0A0D2B0A1"/>
<feature type="compositionally biased region" description="Polar residues" evidence="4">
    <location>
        <begin position="211"/>
        <end position="226"/>
    </location>
</feature>
<dbReference type="PANTHER" id="PTHR40621">
    <property type="entry name" value="TRANSCRIPTION FACTOR KAPC-RELATED"/>
    <property type="match status" value="1"/>
</dbReference>
<feature type="domain" description="BZIP" evidence="5">
    <location>
        <begin position="13"/>
        <end position="76"/>
    </location>
</feature>
<evidence type="ECO:0000259" key="5">
    <source>
        <dbReference type="PROSITE" id="PS50217"/>
    </source>
</evidence>
<feature type="compositionally biased region" description="Low complexity" evidence="4">
    <location>
        <begin position="201"/>
        <end position="210"/>
    </location>
</feature>
<feature type="region of interest" description="Disordered" evidence="4">
    <location>
        <begin position="85"/>
        <end position="159"/>
    </location>
</feature>
<dbReference type="GO" id="GO:0000976">
    <property type="term" value="F:transcription cis-regulatory region binding"/>
    <property type="evidence" value="ECO:0007669"/>
    <property type="project" value="InterPro"/>
</dbReference>
<evidence type="ECO:0000313" key="7">
    <source>
        <dbReference type="Proteomes" id="UP000053342"/>
    </source>
</evidence>
<organism evidence="6 7">
    <name type="scientific">Exophiala oligosperma</name>
    <dbReference type="NCBI Taxonomy" id="215243"/>
    <lineage>
        <taxon>Eukaryota</taxon>
        <taxon>Fungi</taxon>
        <taxon>Dikarya</taxon>
        <taxon>Ascomycota</taxon>
        <taxon>Pezizomycotina</taxon>
        <taxon>Eurotiomycetes</taxon>
        <taxon>Chaetothyriomycetidae</taxon>
        <taxon>Chaetothyriales</taxon>
        <taxon>Herpotrichiellaceae</taxon>
        <taxon>Exophiala</taxon>
    </lineage>
</organism>
<dbReference type="GO" id="GO:0090575">
    <property type="term" value="C:RNA polymerase II transcription regulator complex"/>
    <property type="evidence" value="ECO:0007669"/>
    <property type="project" value="TreeGrafter"/>
</dbReference>
<feature type="compositionally biased region" description="Polar residues" evidence="4">
    <location>
        <begin position="87"/>
        <end position="96"/>
    </location>
</feature>
<reference evidence="6 7" key="1">
    <citation type="submission" date="2015-01" db="EMBL/GenBank/DDBJ databases">
        <title>The Genome Sequence of Exophiala oligosperma CBS72588.</title>
        <authorList>
            <consortium name="The Broad Institute Genomics Platform"/>
            <person name="Cuomo C."/>
            <person name="de Hoog S."/>
            <person name="Gorbushina A."/>
            <person name="Stielow B."/>
            <person name="Teixiera M."/>
            <person name="Abouelleil A."/>
            <person name="Chapman S.B."/>
            <person name="Priest M."/>
            <person name="Young S.K."/>
            <person name="Wortman J."/>
            <person name="Nusbaum C."/>
            <person name="Birren B."/>
        </authorList>
    </citation>
    <scope>NUCLEOTIDE SEQUENCE [LARGE SCALE GENOMIC DNA]</scope>
    <source>
        <strain evidence="6 7">CBS 72588</strain>
    </source>
</reference>
<protein>
    <recommendedName>
        <fullName evidence="5">BZIP domain-containing protein</fullName>
    </recommendedName>
</protein>
<evidence type="ECO:0000313" key="6">
    <source>
        <dbReference type="EMBL" id="KIW45491.1"/>
    </source>
</evidence>
<feature type="compositionally biased region" description="Polar residues" evidence="4">
    <location>
        <begin position="177"/>
        <end position="193"/>
    </location>
</feature>
<dbReference type="InterPro" id="IPR050936">
    <property type="entry name" value="AP-1-like"/>
</dbReference>
<dbReference type="EMBL" id="KN847334">
    <property type="protein sequence ID" value="KIW45491.1"/>
    <property type="molecule type" value="Genomic_DNA"/>
</dbReference>
<feature type="compositionally biased region" description="Low complexity" evidence="4">
    <location>
        <begin position="101"/>
        <end position="119"/>
    </location>
</feature>
<evidence type="ECO:0000256" key="2">
    <source>
        <dbReference type="ARBA" id="ARBA00023242"/>
    </source>
</evidence>
<dbReference type="AlphaFoldDB" id="A0A0D2B0A1"/>
<evidence type="ECO:0000256" key="1">
    <source>
        <dbReference type="ARBA" id="ARBA00004123"/>
    </source>
</evidence>
<dbReference type="VEuPathDB" id="FungiDB:PV06_03878"/>
<sequence>MVDVFRPLFRTVEDRVANRREQLRKAQKTFRERRDQYLKSLEQQVQRLQKSESDLQTQVDRLERELAEATNRLAVIDNKRNGFAQYPYQNQNQNSFRADRNNNNSSSSTTWETNNWETNDFISPQSQSHSQYQFQPHGGVSNEKVNSQTRSPSGSGSAVVWVESQNDKPWQMHVLSSTTKTDSVPGSNRQPQWPLSPISLESENTNNTSSPQDWYSRSNFTDQQPQYDSSQLSKESIFTVSSGYVAQLDLVIVAMEFVLKLERPCLPHIHQPDDDGNQTAPPGHVHTATAALLCSSSNNNNNNNNNTAVAPTHDICSRSWNAPTEVLRRLLEASSTLPVEQGLEVTPIQVWHMISQSRGFASMKVEKLTVISDRLLAQIKCYGFGAVLKHDQIKRMIADI</sequence>
<keyword evidence="3" id="KW-0175">Coiled coil</keyword>
<dbReference type="InterPro" id="IPR046347">
    <property type="entry name" value="bZIP_sf"/>
</dbReference>
<accession>A0A0D2B0A1</accession>
<dbReference type="GeneID" id="27355952"/>
<feature type="region of interest" description="Disordered" evidence="4">
    <location>
        <begin position="177"/>
        <end position="226"/>
    </location>
</feature>
<feature type="compositionally biased region" description="Polar residues" evidence="4">
    <location>
        <begin position="143"/>
        <end position="156"/>
    </location>
</feature>
<dbReference type="OrthoDB" id="2590011at2759"/>
<feature type="coiled-coil region" evidence="3">
    <location>
        <begin position="31"/>
        <end position="79"/>
    </location>
</feature>
<name>A0A0D2B0A1_9EURO</name>